<dbReference type="EMBL" id="JBHSNC010000010">
    <property type="protein sequence ID" value="MFC5528424.1"/>
    <property type="molecule type" value="Genomic_DNA"/>
</dbReference>
<keyword evidence="2" id="KW-1185">Reference proteome</keyword>
<proteinExistence type="predicted"/>
<protein>
    <submittedName>
        <fullName evidence="1">Uncharacterized protein</fullName>
    </submittedName>
</protein>
<accession>A0ABW0QVV8</accession>
<comment type="caution">
    <text evidence="1">The sequence shown here is derived from an EMBL/GenBank/DDBJ whole genome shotgun (WGS) entry which is preliminary data.</text>
</comment>
<name>A0ABW0QVV8_9BACL</name>
<dbReference type="Proteomes" id="UP001596108">
    <property type="component" value="Unassembled WGS sequence"/>
</dbReference>
<dbReference type="RefSeq" id="WP_378110261.1">
    <property type="nucleotide sequence ID" value="NZ_JBHSNC010000010.1"/>
</dbReference>
<evidence type="ECO:0000313" key="1">
    <source>
        <dbReference type="EMBL" id="MFC5528424.1"/>
    </source>
</evidence>
<gene>
    <name evidence="1" type="ORF">ACFPQ4_03030</name>
</gene>
<organism evidence="1 2">
    <name type="scientific">Cohnella yongneupensis</name>
    <dbReference type="NCBI Taxonomy" id="425006"/>
    <lineage>
        <taxon>Bacteria</taxon>
        <taxon>Bacillati</taxon>
        <taxon>Bacillota</taxon>
        <taxon>Bacilli</taxon>
        <taxon>Bacillales</taxon>
        <taxon>Paenibacillaceae</taxon>
        <taxon>Cohnella</taxon>
    </lineage>
</organism>
<sequence>MTDPLLDPEELPKMMRIYDALCDEAQHYKIRAFARELPYLRPIYEAQGRIGKDEVL</sequence>
<evidence type="ECO:0000313" key="2">
    <source>
        <dbReference type="Proteomes" id="UP001596108"/>
    </source>
</evidence>
<reference evidence="2" key="1">
    <citation type="journal article" date="2019" name="Int. J. Syst. Evol. Microbiol.">
        <title>The Global Catalogue of Microorganisms (GCM) 10K type strain sequencing project: providing services to taxonomists for standard genome sequencing and annotation.</title>
        <authorList>
            <consortium name="The Broad Institute Genomics Platform"/>
            <consortium name="The Broad Institute Genome Sequencing Center for Infectious Disease"/>
            <person name="Wu L."/>
            <person name="Ma J."/>
        </authorList>
    </citation>
    <scope>NUCLEOTIDE SEQUENCE [LARGE SCALE GENOMIC DNA]</scope>
    <source>
        <strain evidence="2">CGMCC 1.18578</strain>
    </source>
</reference>